<feature type="transmembrane region" description="Helical" evidence="6">
    <location>
        <begin position="166"/>
        <end position="188"/>
    </location>
</feature>
<feature type="transmembrane region" description="Helical" evidence="6">
    <location>
        <begin position="77"/>
        <end position="96"/>
    </location>
</feature>
<organism evidence="8 9">
    <name type="scientific">Brevibacterium sandarakinum</name>
    <dbReference type="NCBI Taxonomy" id="629680"/>
    <lineage>
        <taxon>Bacteria</taxon>
        <taxon>Bacillati</taxon>
        <taxon>Actinomycetota</taxon>
        <taxon>Actinomycetes</taxon>
        <taxon>Micrococcales</taxon>
        <taxon>Brevibacteriaceae</taxon>
        <taxon>Brevibacterium</taxon>
    </lineage>
</organism>
<dbReference type="GO" id="GO:0005886">
    <property type="term" value="C:plasma membrane"/>
    <property type="evidence" value="ECO:0007669"/>
    <property type="project" value="UniProtKB-SubCell"/>
</dbReference>
<dbReference type="InterPro" id="IPR011701">
    <property type="entry name" value="MFS"/>
</dbReference>
<dbReference type="PANTHER" id="PTHR43385:SF1">
    <property type="entry name" value="RIBOFLAVIN TRANSPORTER RIBJ"/>
    <property type="match status" value="1"/>
</dbReference>
<feature type="transmembrane region" description="Helical" evidence="6">
    <location>
        <begin position="370"/>
        <end position="389"/>
    </location>
</feature>
<dbReference type="EMBL" id="LT629739">
    <property type="protein sequence ID" value="SDS00085.1"/>
    <property type="molecule type" value="Genomic_DNA"/>
</dbReference>
<dbReference type="PANTHER" id="PTHR43385">
    <property type="entry name" value="RIBOFLAVIN TRANSPORTER RIBJ"/>
    <property type="match status" value="1"/>
</dbReference>
<dbReference type="InterPro" id="IPR020846">
    <property type="entry name" value="MFS_dom"/>
</dbReference>
<reference evidence="8" key="1">
    <citation type="submission" date="2016-10" db="EMBL/GenBank/DDBJ databases">
        <authorList>
            <person name="Varghese N."/>
            <person name="Submissions S."/>
        </authorList>
    </citation>
    <scope>NUCLEOTIDE SEQUENCE [LARGE SCALE GENOMIC DNA]</scope>
    <source>
        <strain evidence="8">DSM 22082</strain>
    </source>
</reference>
<feature type="transmembrane region" description="Helical" evidence="6">
    <location>
        <begin position="102"/>
        <end position="126"/>
    </location>
</feature>
<keyword evidence="9" id="KW-1185">Reference proteome</keyword>
<feature type="transmembrane region" description="Helical" evidence="6">
    <location>
        <begin position="249"/>
        <end position="270"/>
    </location>
</feature>
<keyword evidence="2" id="KW-0813">Transport</keyword>
<evidence type="ECO:0000256" key="2">
    <source>
        <dbReference type="ARBA" id="ARBA00022448"/>
    </source>
</evidence>
<gene>
    <name evidence="8" type="ORF">SAMN04489751_0993</name>
</gene>
<dbReference type="CDD" id="cd17355">
    <property type="entry name" value="MFS_YcxA_like"/>
    <property type="match status" value="1"/>
</dbReference>
<dbReference type="Pfam" id="PF07690">
    <property type="entry name" value="MFS_1"/>
    <property type="match status" value="1"/>
</dbReference>
<sequence length="391" mass="40401">MTNPVTGRPRGGLAALSAAQITSWGLLYYSLPVAVTPISQDTGWSPTAITAALSAGLIVSAVAGVRVGRILDANGPRTVMTVGSVIGVVALLLVAWSPTFPVFFTAWIIAGFAQSAVLYPPAFAVITRWYGADRVRPLTTLTLVGGLASTVFAPLVVALIDGLGWRGSYVVMAGILAVITVPLHALFLNGRWSDDAVSQSAAVSKAEVRQVTRTPKFIILQIAMAVATFTLFAVTINIIPLFLQRGMGYSLAAVALGLIGAGQVVGRIGYPQFARSTSARTRTVTIFAIGAMSLLTLALVPGPSWLLIVVAVLAGAVRGCHTLLQATAVSDRWGTKNFGTINAVFTAPMTFVGAFAPVAGPALAGLLGGYPAMAIVMAILLIGAVGLTTRS</sequence>
<evidence type="ECO:0000256" key="4">
    <source>
        <dbReference type="ARBA" id="ARBA00022989"/>
    </source>
</evidence>
<evidence type="ECO:0000256" key="5">
    <source>
        <dbReference type="ARBA" id="ARBA00023136"/>
    </source>
</evidence>
<keyword evidence="4 6" id="KW-1133">Transmembrane helix</keyword>
<feature type="transmembrane region" description="Helical" evidence="6">
    <location>
        <begin position="282"/>
        <end position="300"/>
    </location>
</feature>
<dbReference type="Proteomes" id="UP000199700">
    <property type="component" value="Chromosome"/>
</dbReference>
<evidence type="ECO:0000256" key="1">
    <source>
        <dbReference type="ARBA" id="ARBA00004651"/>
    </source>
</evidence>
<feature type="domain" description="Major facilitator superfamily (MFS) profile" evidence="7">
    <location>
        <begin position="1"/>
        <end position="391"/>
    </location>
</feature>
<dbReference type="Gene3D" id="1.20.1250.20">
    <property type="entry name" value="MFS general substrate transporter like domains"/>
    <property type="match status" value="1"/>
</dbReference>
<keyword evidence="3 6" id="KW-0812">Transmembrane</keyword>
<feature type="transmembrane region" description="Helical" evidence="6">
    <location>
        <begin position="12"/>
        <end position="31"/>
    </location>
</feature>
<dbReference type="PROSITE" id="PS50850">
    <property type="entry name" value="MFS"/>
    <property type="match status" value="1"/>
</dbReference>
<dbReference type="AlphaFoldDB" id="A0A1H1NN04"/>
<dbReference type="InterPro" id="IPR036259">
    <property type="entry name" value="MFS_trans_sf"/>
</dbReference>
<proteinExistence type="predicted"/>
<evidence type="ECO:0000256" key="3">
    <source>
        <dbReference type="ARBA" id="ARBA00022692"/>
    </source>
</evidence>
<comment type="subcellular location">
    <subcellularLocation>
        <location evidence="1">Cell membrane</location>
        <topology evidence="1">Multi-pass membrane protein</topology>
    </subcellularLocation>
</comment>
<accession>A0A1H1NN04</accession>
<feature type="transmembrane region" description="Helical" evidence="6">
    <location>
        <begin position="138"/>
        <end position="160"/>
    </location>
</feature>
<evidence type="ECO:0000259" key="7">
    <source>
        <dbReference type="PROSITE" id="PS50850"/>
    </source>
</evidence>
<dbReference type="RefSeq" id="WP_231939029.1">
    <property type="nucleotide sequence ID" value="NZ_LT629739.1"/>
</dbReference>
<evidence type="ECO:0000313" key="9">
    <source>
        <dbReference type="Proteomes" id="UP000199700"/>
    </source>
</evidence>
<evidence type="ECO:0000313" key="8">
    <source>
        <dbReference type="EMBL" id="SDS00085.1"/>
    </source>
</evidence>
<dbReference type="GO" id="GO:0022857">
    <property type="term" value="F:transmembrane transporter activity"/>
    <property type="evidence" value="ECO:0007669"/>
    <property type="project" value="InterPro"/>
</dbReference>
<feature type="transmembrane region" description="Helical" evidence="6">
    <location>
        <begin position="306"/>
        <end position="329"/>
    </location>
</feature>
<feature type="transmembrane region" description="Helical" evidence="6">
    <location>
        <begin position="43"/>
        <end position="65"/>
    </location>
</feature>
<keyword evidence="5 6" id="KW-0472">Membrane</keyword>
<protein>
    <submittedName>
        <fullName evidence="8">Sugar phosphate permease</fullName>
    </submittedName>
</protein>
<feature type="transmembrane region" description="Helical" evidence="6">
    <location>
        <begin position="341"/>
        <end position="364"/>
    </location>
</feature>
<dbReference type="InterPro" id="IPR052983">
    <property type="entry name" value="MFS_Riboflavin_Transporter"/>
</dbReference>
<dbReference type="STRING" id="629680.SAMN04489751_0993"/>
<dbReference type="SUPFAM" id="SSF103473">
    <property type="entry name" value="MFS general substrate transporter"/>
    <property type="match status" value="1"/>
</dbReference>
<name>A0A1H1NN04_BRESA</name>
<feature type="transmembrane region" description="Helical" evidence="6">
    <location>
        <begin position="217"/>
        <end position="243"/>
    </location>
</feature>
<evidence type="ECO:0000256" key="6">
    <source>
        <dbReference type="SAM" id="Phobius"/>
    </source>
</evidence>